<dbReference type="SMART" id="SM00357">
    <property type="entry name" value="CSP"/>
    <property type="match status" value="1"/>
</dbReference>
<dbReference type="Pfam" id="PF00313">
    <property type="entry name" value="CSD"/>
    <property type="match status" value="1"/>
</dbReference>
<dbReference type="PRINTS" id="PR00050">
    <property type="entry name" value="COLDSHOCK"/>
</dbReference>
<feature type="domain" description="CSD" evidence="4">
    <location>
        <begin position="1"/>
        <end position="67"/>
    </location>
</feature>
<comment type="subcellular location">
    <subcellularLocation>
        <location evidence="1">Cytoplasm</location>
    </subcellularLocation>
</comment>
<keyword evidence="2" id="KW-0963">Cytoplasm</keyword>
<dbReference type="EMBL" id="CADCTR010002282">
    <property type="protein sequence ID" value="CAA9343564.1"/>
    <property type="molecule type" value="Genomic_DNA"/>
</dbReference>
<feature type="compositionally biased region" description="Acidic residues" evidence="3">
    <location>
        <begin position="36"/>
        <end position="50"/>
    </location>
</feature>
<reference evidence="5" key="1">
    <citation type="submission" date="2020-02" db="EMBL/GenBank/DDBJ databases">
        <authorList>
            <person name="Meier V. D."/>
        </authorList>
    </citation>
    <scope>NUCLEOTIDE SEQUENCE</scope>
    <source>
        <strain evidence="5">AVDCRST_MAG93</strain>
    </source>
</reference>
<dbReference type="InterPro" id="IPR011129">
    <property type="entry name" value="CSD"/>
</dbReference>
<dbReference type="SUPFAM" id="SSF50249">
    <property type="entry name" value="Nucleic acid-binding proteins"/>
    <property type="match status" value="1"/>
</dbReference>
<dbReference type="GO" id="GO:0005737">
    <property type="term" value="C:cytoplasm"/>
    <property type="evidence" value="ECO:0007669"/>
    <property type="project" value="UniProtKB-SubCell"/>
</dbReference>
<dbReference type="InterPro" id="IPR012340">
    <property type="entry name" value="NA-bd_OB-fold"/>
</dbReference>
<evidence type="ECO:0000259" key="4">
    <source>
        <dbReference type="PROSITE" id="PS51857"/>
    </source>
</evidence>
<dbReference type="PIRSF" id="PIRSF002599">
    <property type="entry name" value="Cold_shock_A"/>
    <property type="match status" value="1"/>
</dbReference>
<gene>
    <name evidence="5" type="ORF">AVDCRST_MAG93-6773</name>
</gene>
<sequence length="68" mass="7591">MTRGRVHWYTKGTGHGFIKPDDGGPMAFVRREDLAAGEEEEDLKENDEVSFEVVQGTEGPEARNVSRV</sequence>
<feature type="region of interest" description="Disordered" evidence="3">
    <location>
        <begin position="36"/>
        <end position="68"/>
    </location>
</feature>
<dbReference type="InterPro" id="IPR002059">
    <property type="entry name" value="CSP_DNA-bd"/>
</dbReference>
<dbReference type="GO" id="GO:0003676">
    <property type="term" value="F:nucleic acid binding"/>
    <property type="evidence" value="ECO:0007669"/>
    <property type="project" value="InterPro"/>
</dbReference>
<evidence type="ECO:0000313" key="5">
    <source>
        <dbReference type="EMBL" id="CAA9343564.1"/>
    </source>
</evidence>
<name>A0A6J4LXH1_9CHLR</name>
<organism evidence="5">
    <name type="scientific">uncultured Chloroflexia bacterium</name>
    <dbReference type="NCBI Taxonomy" id="1672391"/>
    <lineage>
        <taxon>Bacteria</taxon>
        <taxon>Bacillati</taxon>
        <taxon>Chloroflexota</taxon>
        <taxon>Chloroflexia</taxon>
        <taxon>environmental samples</taxon>
    </lineage>
</organism>
<evidence type="ECO:0000256" key="3">
    <source>
        <dbReference type="SAM" id="MobiDB-lite"/>
    </source>
</evidence>
<dbReference type="Gene3D" id="2.40.50.140">
    <property type="entry name" value="Nucleic acid-binding proteins"/>
    <property type="match status" value="1"/>
</dbReference>
<dbReference type="PROSITE" id="PS51857">
    <property type="entry name" value="CSD_2"/>
    <property type="match status" value="1"/>
</dbReference>
<accession>A0A6J4LXH1</accession>
<evidence type="ECO:0000256" key="1">
    <source>
        <dbReference type="ARBA" id="ARBA00004496"/>
    </source>
</evidence>
<dbReference type="AlphaFoldDB" id="A0A6J4LXH1"/>
<proteinExistence type="predicted"/>
<protein>
    <recommendedName>
        <fullName evidence="4">CSD domain-containing protein</fullName>
    </recommendedName>
</protein>
<dbReference type="InterPro" id="IPR012156">
    <property type="entry name" value="Cold_shock_CspA"/>
</dbReference>
<evidence type="ECO:0000256" key="2">
    <source>
        <dbReference type="ARBA" id="ARBA00022490"/>
    </source>
</evidence>